<protein>
    <submittedName>
        <fullName evidence="1">Uncharacterized protein</fullName>
    </submittedName>
</protein>
<dbReference type="EMBL" id="QWLA01000041">
    <property type="protein sequence ID" value="RIH85520.1"/>
    <property type="molecule type" value="Genomic_DNA"/>
</dbReference>
<evidence type="ECO:0000313" key="1">
    <source>
        <dbReference type="EMBL" id="RIH85520.1"/>
    </source>
</evidence>
<dbReference type="AlphaFoldDB" id="A0A399EPV9"/>
<dbReference type="Proteomes" id="UP000265341">
    <property type="component" value="Unassembled WGS sequence"/>
</dbReference>
<keyword evidence="2" id="KW-1185">Reference proteome</keyword>
<evidence type="ECO:0000313" key="2">
    <source>
        <dbReference type="Proteomes" id="UP000265341"/>
    </source>
</evidence>
<sequence length="67" mass="7576">MAQEPTPRNLPRAQGPVYLVLLWPGEAGNWEGRIKDAKTGAEIPFGELEELMSWLETHKNDESRRSA</sequence>
<gene>
    <name evidence="1" type="ORF">Mrose_02194</name>
</gene>
<comment type="caution">
    <text evidence="1">The sequence shown here is derived from an EMBL/GenBank/DDBJ whole genome shotgun (WGS) entry which is preliminary data.</text>
</comment>
<organism evidence="1 2">
    <name type="scientific">Calidithermus roseus</name>
    <dbReference type="NCBI Taxonomy" id="1644118"/>
    <lineage>
        <taxon>Bacteria</taxon>
        <taxon>Thermotogati</taxon>
        <taxon>Deinococcota</taxon>
        <taxon>Deinococci</taxon>
        <taxon>Thermales</taxon>
        <taxon>Thermaceae</taxon>
        <taxon>Calidithermus</taxon>
    </lineage>
</organism>
<accession>A0A399EPV9</accession>
<reference evidence="1 2" key="1">
    <citation type="submission" date="2018-08" db="EMBL/GenBank/DDBJ databases">
        <title>Meiothermus roseus NBRC 110900 genome sequencing project.</title>
        <authorList>
            <person name="Da Costa M.S."/>
            <person name="Albuquerque L."/>
            <person name="Raposo P."/>
            <person name="Froufe H.J.C."/>
            <person name="Barroso C.S."/>
            <person name="Egas C."/>
        </authorList>
    </citation>
    <scope>NUCLEOTIDE SEQUENCE [LARGE SCALE GENOMIC DNA]</scope>
    <source>
        <strain evidence="1 2">NBRC 110900</strain>
    </source>
</reference>
<proteinExistence type="predicted"/>
<name>A0A399EPV9_9DEIN</name>